<reference evidence="2 3" key="1">
    <citation type="submission" date="2015-09" db="EMBL/GenBank/DDBJ databases">
        <title>Aphanizomenon flos-aquae WA102.</title>
        <authorList>
            <person name="Driscoll C."/>
        </authorList>
    </citation>
    <scope>NUCLEOTIDE SEQUENCE [LARGE SCALE GENOMIC DNA]</scope>
    <source>
        <strain evidence="2">WA102</strain>
    </source>
</reference>
<protein>
    <submittedName>
        <fullName evidence="2">Uncharacterized protein</fullName>
    </submittedName>
</protein>
<feature type="compositionally biased region" description="Basic residues" evidence="1">
    <location>
        <begin position="32"/>
        <end position="41"/>
    </location>
</feature>
<evidence type="ECO:0000313" key="3">
    <source>
        <dbReference type="Proteomes" id="UP000092093"/>
    </source>
</evidence>
<comment type="caution">
    <text evidence="2">The sequence shown here is derived from an EMBL/GenBank/DDBJ whole genome shotgun (WGS) entry which is preliminary data.</text>
</comment>
<proteinExistence type="predicted"/>
<feature type="region of interest" description="Disordered" evidence="1">
    <location>
        <begin position="32"/>
        <end position="52"/>
    </location>
</feature>
<evidence type="ECO:0000313" key="2">
    <source>
        <dbReference type="EMBL" id="OBQ41681.1"/>
    </source>
</evidence>
<dbReference type="Proteomes" id="UP000092093">
    <property type="component" value="Unassembled WGS sequence"/>
</dbReference>
<evidence type="ECO:0000256" key="1">
    <source>
        <dbReference type="SAM" id="MobiDB-lite"/>
    </source>
</evidence>
<dbReference type="EMBL" id="LJOW01000139">
    <property type="protein sequence ID" value="OBQ41681.1"/>
    <property type="molecule type" value="Genomic_DNA"/>
</dbReference>
<organism evidence="2 3">
    <name type="scientific">Aphanizomenon flos-aquae WA102</name>
    <dbReference type="NCBI Taxonomy" id="1710896"/>
    <lineage>
        <taxon>Bacteria</taxon>
        <taxon>Bacillati</taxon>
        <taxon>Cyanobacteriota</taxon>
        <taxon>Cyanophyceae</taxon>
        <taxon>Nostocales</taxon>
        <taxon>Aphanizomenonaceae</taxon>
        <taxon>Aphanizomenon</taxon>
    </lineage>
</organism>
<accession>A0A1B7WX32</accession>
<gene>
    <name evidence="2" type="ORF">AN484_20385</name>
</gene>
<sequence length="111" mass="12489">MITIKHGRATFTVKPENAPAIHDLLATIDKSKGKRGPKLARPKGIDKHDSRKREYPVFNPRIMLTSDYVTAYTALNRARLHLAPCAFEPMVNRTPTGYDPEFPVCVEEIDA</sequence>
<feature type="compositionally biased region" description="Basic and acidic residues" evidence="1">
    <location>
        <begin position="43"/>
        <end position="52"/>
    </location>
</feature>
<name>A0A1B7WX32_APHFL</name>
<dbReference type="AlphaFoldDB" id="A0A1B7WX32"/>